<feature type="region of interest" description="Disordered" evidence="1">
    <location>
        <begin position="208"/>
        <end position="238"/>
    </location>
</feature>
<evidence type="ECO:0000313" key="3">
    <source>
        <dbReference type="EMBL" id="CAE0642063.1"/>
    </source>
</evidence>
<protein>
    <recommendedName>
        <fullName evidence="2">PX domain-containing protein</fullName>
    </recommendedName>
</protein>
<dbReference type="PROSITE" id="PS50195">
    <property type="entry name" value="PX"/>
    <property type="match status" value="1"/>
</dbReference>
<feature type="domain" description="PX" evidence="2">
    <location>
        <begin position="85"/>
        <end position="202"/>
    </location>
</feature>
<gene>
    <name evidence="3" type="ORF">HAKA00212_LOCUS20919</name>
</gene>
<dbReference type="SUPFAM" id="SSF64268">
    <property type="entry name" value="PX domain"/>
    <property type="match status" value="2"/>
</dbReference>
<sequence length="372" mass="40958">MNVNTSNSNGWSYKGAAKESPPSPQADLMPTKENPAVPSSNSPRPKRFSDGLAELKGTTAGRKAFNERKALYLSSKIKHCTVPTFADVYEEQSSSALRAARTVRTYYVVRVTNGDDLSWIVTRTYTDFEHLYEALKSNPVVAAFSFPSKGIGAPSAAIKGQRREAFASFINMLMSEYHSGAKRRLELPRELAEFLLPTRMHAVAAPLQGRPAASPPRGGSVRDRWAPAPHRPRGGWHEEVPAAGSALAETGSLATALFSGGRRTFYNLEVENDAGVAWAVSKTYTEFKAFYRLMAARYPLELADYRFPGKAYLLSSSREVKRERHEKFAELATRCINISPQTPELWNFFSAENLVTISADAAATTNGSKLPL</sequence>
<dbReference type="Gene3D" id="3.30.1520.10">
    <property type="entry name" value="Phox-like domain"/>
    <property type="match status" value="2"/>
</dbReference>
<dbReference type="GO" id="GO:0035091">
    <property type="term" value="F:phosphatidylinositol binding"/>
    <property type="evidence" value="ECO:0007669"/>
    <property type="project" value="InterPro"/>
</dbReference>
<dbReference type="CDD" id="cd06093">
    <property type="entry name" value="PX_domain"/>
    <property type="match status" value="2"/>
</dbReference>
<name>A0A6V1UNH7_HETAK</name>
<evidence type="ECO:0000259" key="2">
    <source>
        <dbReference type="PROSITE" id="PS50195"/>
    </source>
</evidence>
<feature type="compositionally biased region" description="Polar residues" evidence="1">
    <location>
        <begin position="1"/>
        <end position="11"/>
    </location>
</feature>
<proteinExistence type="predicted"/>
<dbReference type="AlphaFoldDB" id="A0A6V1UNH7"/>
<dbReference type="InterPro" id="IPR036871">
    <property type="entry name" value="PX_dom_sf"/>
</dbReference>
<dbReference type="InterPro" id="IPR001683">
    <property type="entry name" value="PX_dom"/>
</dbReference>
<dbReference type="EMBL" id="HBIU01046588">
    <property type="protein sequence ID" value="CAE0642063.1"/>
    <property type="molecule type" value="Transcribed_RNA"/>
</dbReference>
<evidence type="ECO:0000256" key="1">
    <source>
        <dbReference type="SAM" id="MobiDB-lite"/>
    </source>
</evidence>
<feature type="region of interest" description="Disordered" evidence="1">
    <location>
        <begin position="1"/>
        <end position="50"/>
    </location>
</feature>
<organism evidence="3">
    <name type="scientific">Heterosigma akashiwo</name>
    <name type="common">Chromophytic alga</name>
    <name type="synonym">Heterosigma carterae</name>
    <dbReference type="NCBI Taxonomy" id="2829"/>
    <lineage>
        <taxon>Eukaryota</taxon>
        <taxon>Sar</taxon>
        <taxon>Stramenopiles</taxon>
        <taxon>Ochrophyta</taxon>
        <taxon>Raphidophyceae</taxon>
        <taxon>Chattonellales</taxon>
        <taxon>Chattonellaceae</taxon>
        <taxon>Heterosigma</taxon>
    </lineage>
</organism>
<accession>A0A6V1UNH7</accession>
<reference evidence="3" key="1">
    <citation type="submission" date="2021-01" db="EMBL/GenBank/DDBJ databases">
        <authorList>
            <person name="Corre E."/>
            <person name="Pelletier E."/>
            <person name="Niang G."/>
            <person name="Scheremetjew M."/>
            <person name="Finn R."/>
            <person name="Kale V."/>
            <person name="Holt S."/>
            <person name="Cochrane G."/>
            <person name="Meng A."/>
            <person name="Brown T."/>
            <person name="Cohen L."/>
        </authorList>
    </citation>
    <scope>NUCLEOTIDE SEQUENCE</scope>
    <source>
        <strain evidence="3">CCMP3107</strain>
    </source>
</reference>